<dbReference type="KEGG" id="sind:105170216"/>
<dbReference type="RefSeq" id="XP_011089190.1">
    <property type="nucleotide sequence ID" value="XM_011090888.2"/>
</dbReference>
<proteinExistence type="inferred from homology"/>
<evidence type="ECO:0000256" key="11">
    <source>
        <dbReference type="RuleBase" id="RU361156"/>
    </source>
</evidence>
<gene>
    <name evidence="14" type="primary">LOC105170216</name>
</gene>
<dbReference type="GO" id="GO:0004185">
    <property type="term" value="F:serine-type carboxypeptidase activity"/>
    <property type="evidence" value="ECO:0007669"/>
    <property type="project" value="UniProtKB-UniRule"/>
</dbReference>
<evidence type="ECO:0000256" key="12">
    <source>
        <dbReference type="SAM" id="SignalP"/>
    </source>
</evidence>
<dbReference type="OrthoDB" id="892306at2759"/>
<reference evidence="14" key="1">
    <citation type="submission" date="2025-08" db="UniProtKB">
        <authorList>
            <consortium name="RefSeq"/>
        </authorList>
    </citation>
    <scope>IDENTIFICATION</scope>
</reference>
<dbReference type="GO" id="GO:0005773">
    <property type="term" value="C:vacuole"/>
    <property type="evidence" value="ECO:0007669"/>
    <property type="project" value="TreeGrafter"/>
</dbReference>
<sequence>MVGTPILPWKQSGRIMSIFSHCVLLLLLTLLSSVSTSAAAEARIDNLLPPSTLQFPKKQAEKFIRELNLFPRNDVNIVEDDPAADTPKIIEKRIQFPYLSYSKAGNSAGATLEDFGHHAGYYRLPHTKGARMFYFFFESRKKNINDPVVLWLTGGPGCSSSLALFYENGPFQLTNNLSLVWNDFGWDKESNLIYIDQPTGTGFSYSSDRNDIRTSSEEASVDFYDFLQAFFEKHPQYAKNDFYITGESYAGHYIPAFASQIHQRNKNNEGLHINLKGIAIGNGLTNPEIQYKAYPDYALDMKLIDKSQYDNLSQSVLTCQQEIRSCGANRSSACSRAYWICNNVFNEILAASGGINYYDIRKKCQGSLCYDFSNAEEFLNKNSVKNALGVGDIVFVSCSSVVYEAMRGDWMKNFAVGIPELLQDGIRSLIYAGEYDLICNWLGNSRWVDNMTWSGQKDFLSAPSVPFTVDGAKAGEQKSHGPLTFLKVYNAGHMVPMDQPKASLEMLRRWIAGKPL</sequence>
<dbReference type="GeneID" id="105170216"/>
<feature type="signal peptide" evidence="12">
    <location>
        <begin position="1"/>
        <end position="39"/>
    </location>
</feature>
<dbReference type="EC" id="3.4.16.-" evidence="11"/>
<protein>
    <recommendedName>
        <fullName evidence="11">Carboxypeptidase</fullName>
        <ecNumber evidence="11">3.4.16.-</ecNumber>
    </recommendedName>
</protein>
<dbReference type="PANTHER" id="PTHR11802:SF259">
    <property type="entry name" value="SERINE CARBOXYPEPTIDASE-LIKE 48"/>
    <property type="match status" value="1"/>
</dbReference>
<evidence type="ECO:0000256" key="9">
    <source>
        <dbReference type="ARBA" id="ARBA00023180"/>
    </source>
</evidence>
<keyword evidence="13" id="KW-1185">Reference proteome</keyword>
<dbReference type="AlphaFoldDB" id="A0A6I9TW10"/>
<dbReference type="InterPro" id="IPR029058">
    <property type="entry name" value="AB_hydrolase_fold"/>
</dbReference>
<evidence type="ECO:0000256" key="4">
    <source>
        <dbReference type="ARBA" id="ARBA00022645"/>
    </source>
</evidence>
<feature type="chain" id="PRO_5026954030" description="Carboxypeptidase" evidence="12">
    <location>
        <begin position="40"/>
        <end position="516"/>
    </location>
</feature>
<evidence type="ECO:0000256" key="3">
    <source>
        <dbReference type="ARBA" id="ARBA00022525"/>
    </source>
</evidence>
<keyword evidence="4 11" id="KW-0121">Carboxypeptidase</keyword>
<evidence type="ECO:0000313" key="13">
    <source>
        <dbReference type="Proteomes" id="UP000504604"/>
    </source>
</evidence>
<comment type="subcellular location">
    <subcellularLocation>
        <location evidence="1">Secreted</location>
    </subcellularLocation>
</comment>
<dbReference type="Gene3D" id="3.40.50.1820">
    <property type="entry name" value="alpha/beta hydrolase"/>
    <property type="match status" value="1"/>
</dbReference>
<dbReference type="PRINTS" id="PR00724">
    <property type="entry name" value="CRBOXYPTASEC"/>
</dbReference>
<keyword evidence="5 11" id="KW-0645">Protease</keyword>
<evidence type="ECO:0000256" key="10">
    <source>
        <dbReference type="ARBA" id="ARBA00037399"/>
    </source>
</evidence>
<evidence type="ECO:0000256" key="7">
    <source>
        <dbReference type="ARBA" id="ARBA00022801"/>
    </source>
</evidence>
<dbReference type="PROSITE" id="PS00131">
    <property type="entry name" value="CARBOXYPEPT_SER_SER"/>
    <property type="match status" value="1"/>
</dbReference>
<keyword evidence="8" id="KW-1015">Disulfide bond</keyword>
<name>A0A6I9TW10_SESIN</name>
<dbReference type="InterPro" id="IPR001563">
    <property type="entry name" value="Peptidase_S10"/>
</dbReference>
<dbReference type="InterPro" id="IPR033124">
    <property type="entry name" value="Ser_caboxypep_his_AS"/>
</dbReference>
<keyword evidence="6 12" id="KW-0732">Signal</keyword>
<dbReference type="PROSITE" id="PS00560">
    <property type="entry name" value="CARBOXYPEPT_SER_HIS"/>
    <property type="match status" value="1"/>
</dbReference>
<dbReference type="InterPro" id="IPR018202">
    <property type="entry name" value="Ser_caboxypep_ser_AS"/>
</dbReference>
<keyword evidence="7 11" id="KW-0378">Hydrolase</keyword>
<dbReference type="Proteomes" id="UP000504604">
    <property type="component" value="Linkage group LG9"/>
</dbReference>
<dbReference type="Pfam" id="PF00450">
    <property type="entry name" value="Peptidase_S10"/>
    <property type="match status" value="1"/>
</dbReference>
<evidence type="ECO:0000256" key="8">
    <source>
        <dbReference type="ARBA" id="ARBA00023157"/>
    </source>
</evidence>
<evidence type="ECO:0000256" key="2">
    <source>
        <dbReference type="ARBA" id="ARBA00009431"/>
    </source>
</evidence>
<dbReference type="SUPFAM" id="SSF53474">
    <property type="entry name" value="alpha/beta-Hydrolases"/>
    <property type="match status" value="1"/>
</dbReference>
<evidence type="ECO:0000256" key="5">
    <source>
        <dbReference type="ARBA" id="ARBA00022670"/>
    </source>
</evidence>
<dbReference type="InParanoid" id="A0A6I9TW10"/>
<evidence type="ECO:0000256" key="6">
    <source>
        <dbReference type="ARBA" id="ARBA00022729"/>
    </source>
</evidence>
<evidence type="ECO:0000313" key="14">
    <source>
        <dbReference type="RefSeq" id="XP_011089190.1"/>
    </source>
</evidence>
<keyword evidence="3" id="KW-0964">Secreted</keyword>
<comment type="function">
    <text evidence="10">Probable carboxypeptidase.</text>
</comment>
<keyword evidence="9" id="KW-0325">Glycoprotein</keyword>
<dbReference type="GO" id="GO:0005576">
    <property type="term" value="C:extracellular region"/>
    <property type="evidence" value="ECO:0007669"/>
    <property type="project" value="UniProtKB-SubCell"/>
</dbReference>
<dbReference type="GO" id="GO:0006508">
    <property type="term" value="P:proteolysis"/>
    <property type="evidence" value="ECO:0007669"/>
    <property type="project" value="UniProtKB-KW"/>
</dbReference>
<evidence type="ECO:0000256" key="1">
    <source>
        <dbReference type="ARBA" id="ARBA00004613"/>
    </source>
</evidence>
<dbReference type="PANTHER" id="PTHR11802">
    <property type="entry name" value="SERINE PROTEASE FAMILY S10 SERINE CARBOXYPEPTIDASE"/>
    <property type="match status" value="1"/>
</dbReference>
<dbReference type="FunFam" id="3.40.50.1820:FF:000060">
    <property type="entry name" value="Carboxypeptidase"/>
    <property type="match status" value="1"/>
</dbReference>
<accession>A0A6I9TW10</accession>
<organism evidence="13 14">
    <name type="scientific">Sesamum indicum</name>
    <name type="common">Oriental sesame</name>
    <name type="synonym">Sesamum orientale</name>
    <dbReference type="NCBI Taxonomy" id="4182"/>
    <lineage>
        <taxon>Eukaryota</taxon>
        <taxon>Viridiplantae</taxon>
        <taxon>Streptophyta</taxon>
        <taxon>Embryophyta</taxon>
        <taxon>Tracheophyta</taxon>
        <taxon>Spermatophyta</taxon>
        <taxon>Magnoliopsida</taxon>
        <taxon>eudicotyledons</taxon>
        <taxon>Gunneridae</taxon>
        <taxon>Pentapetalae</taxon>
        <taxon>asterids</taxon>
        <taxon>lamiids</taxon>
        <taxon>Lamiales</taxon>
        <taxon>Pedaliaceae</taxon>
        <taxon>Sesamum</taxon>
    </lineage>
</organism>
<comment type="similarity">
    <text evidence="2 11">Belongs to the peptidase S10 family.</text>
</comment>